<evidence type="ECO:0000313" key="2">
    <source>
        <dbReference type="Proteomes" id="UP000269374"/>
    </source>
</evidence>
<dbReference type="OrthoDB" id="5124454at2"/>
<dbReference type="RefSeq" id="WP_120771849.1">
    <property type="nucleotide sequence ID" value="NZ_CP032627.1"/>
</dbReference>
<reference evidence="1 2" key="1">
    <citation type="submission" date="2018-09" db="EMBL/GenBank/DDBJ databases">
        <title>Genome sequencing of strain 1JSPR-7.</title>
        <authorList>
            <person name="Heo J."/>
            <person name="Kim S.-J."/>
            <person name="Kwon S.-W."/>
        </authorList>
    </citation>
    <scope>NUCLEOTIDE SEQUENCE [LARGE SCALE GENOMIC DNA]</scope>
    <source>
        <strain evidence="1 2">1JSPR-7</strain>
    </source>
</reference>
<dbReference type="KEGG" id="lact:D7I46_04775"/>
<dbReference type="Pfam" id="PF13780">
    <property type="entry name" value="DUF4176"/>
    <property type="match status" value="1"/>
</dbReference>
<organism evidence="1 2">
    <name type="scientific">Lactococcus allomyrinae</name>
    <dbReference type="NCBI Taxonomy" id="2419773"/>
    <lineage>
        <taxon>Bacteria</taxon>
        <taxon>Bacillati</taxon>
        <taxon>Bacillota</taxon>
        <taxon>Bacilli</taxon>
        <taxon>Lactobacillales</taxon>
        <taxon>Streptococcaceae</taxon>
        <taxon>Lactococcus</taxon>
    </lineage>
</organism>
<dbReference type="AlphaFoldDB" id="A0A387BPL2"/>
<dbReference type="InterPro" id="IPR025233">
    <property type="entry name" value="DUF4176"/>
</dbReference>
<dbReference type="Proteomes" id="UP000269374">
    <property type="component" value="Chromosome"/>
</dbReference>
<protein>
    <submittedName>
        <fullName evidence="1">DUF4176 domain-containing protein</fullName>
    </submittedName>
</protein>
<proteinExistence type="predicted"/>
<dbReference type="EMBL" id="CP032627">
    <property type="protein sequence ID" value="AYG00461.1"/>
    <property type="molecule type" value="Genomic_DNA"/>
</dbReference>
<keyword evidence="2" id="KW-1185">Reference proteome</keyword>
<gene>
    <name evidence="1" type="ORF">D7I46_04775</name>
</gene>
<evidence type="ECO:0000313" key="1">
    <source>
        <dbReference type="EMBL" id="AYG00461.1"/>
    </source>
</evidence>
<accession>A0A387BPL2</accession>
<name>A0A387BPL2_9LACT</name>
<sequence>MNNNENEVKFLPLGSIVTVDNARETLMIISRFAETEMDGERGYFDYAAVRSSLGLIKADEIYFFNRENVEEAKFVGYIDAREQLFQDNAEDFSKNITLPHLKLENSQESDTFGF</sequence>